<keyword evidence="1" id="KW-0460">Magnesium</keyword>
<keyword evidence="4" id="KW-1185">Reference proteome</keyword>
<reference evidence="3" key="1">
    <citation type="submission" date="2020-10" db="EMBL/GenBank/DDBJ databases">
        <authorList>
            <person name="Castelo-Branco R."/>
            <person name="Eusebio N."/>
            <person name="Adriana R."/>
            <person name="Vieira A."/>
            <person name="Brugerolle De Fraissinette N."/>
            <person name="Rezende De Castro R."/>
            <person name="Schneider M.P."/>
            <person name="Vasconcelos V."/>
            <person name="Leao P.N."/>
        </authorList>
    </citation>
    <scope>NUCLEOTIDE SEQUENCE</scope>
    <source>
        <strain evidence="3">LEGE 11480</strain>
    </source>
</reference>
<protein>
    <submittedName>
        <fullName evidence="3">ADP-ribosylglycohydrolase family protein</fullName>
    </submittedName>
</protein>
<dbReference type="RefSeq" id="WP_264324074.1">
    <property type="nucleotide sequence ID" value="NZ_JADEXQ010000013.1"/>
</dbReference>
<dbReference type="AlphaFoldDB" id="A0A928Z276"/>
<evidence type="ECO:0000256" key="1">
    <source>
        <dbReference type="PIRSR" id="PIRSR605502-1"/>
    </source>
</evidence>
<dbReference type="InterPro" id="IPR036705">
    <property type="entry name" value="Ribosyl_crysJ1_sf"/>
</dbReference>
<comment type="caution">
    <text evidence="3">The sequence shown here is derived from an EMBL/GenBank/DDBJ whole genome shotgun (WGS) entry which is preliminary data.</text>
</comment>
<keyword evidence="2" id="KW-1133">Transmembrane helix</keyword>
<dbReference type="InterPro" id="IPR005502">
    <property type="entry name" value="Ribosyl_crysJ1"/>
</dbReference>
<proteinExistence type="predicted"/>
<feature type="binding site" evidence="1">
    <location>
        <position position="56"/>
    </location>
    <ligand>
        <name>Mg(2+)</name>
        <dbReference type="ChEBI" id="CHEBI:18420"/>
        <label>1</label>
    </ligand>
</feature>
<dbReference type="Gene3D" id="1.10.4080.10">
    <property type="entry name" value="ADP-ribosylation/Crystallin J1"/>
    <property type="match status" value="1"/>
</dbReference>
<feature type="binding site" evidence="1">
    <location>
        <position position="267"/>
    </location>
    <ligand>
        <name>Mg(2+)</name>
        <dbReference type="ChEBI" id="CHEBI:18420"/>
        <label>1</label>
    </ligand>
</feature>
<dbReference type="InterPro" id="IPR050792">
    <property type="entry name" value="ADP-ribosylglycohydrolase"/>
</dbReference>
<keyword evidence="1" id="KW-0479">Metal-binding</keyword>
<evidence type="ECO:0000313" key="3">
    <source>
        <dbReference type="EMBL" id="MBE9029254.1"/>
    </source>
</evidence>
<name>A0A928Z276_9CYAN</name>
<dbReference type="Pfam" id="PF03747">
    <property type="entry name" value="ADP_ribosyl_GH"/>
    <property type="match status" value="1"/>
</dbReference>
<dbReference type="PANTHER" id="PTHR16222:SF12">
    <property type="entry name" value="ADP-RIBOSYLGLYCOHYDROLASE-RELATED"/>
    <property type="match status" value="1"/>
</dbReference>
<gene>
    <name evidence="3" type="ORF">IQ266_05700</name>
</gene>
<comment type="cofactor">
    <cofactor evidence="1">
        <name>Mg(2+)</name>
        <dbReference type="ChEBI" id="CHEBI:18420"/>
    </cofactor>
    <text evidence="1">Binds 2 magnesium ions per subunit.</text>
</comment>
<keyword evidence="2" id="KW-0812">Transmembrane</keyword>
<feature type="binding site" evidence="1">
    <location>
        <position position="54"/>
    </location>
    <ligand>
        <name>Mg(2+)</name>
        <dbReference type="ChEBI" id="CHEBI:18420"/>
        <label>1</label>
    </ligand>
</feature>
<organism evidence="3 4">
    <name type="scientific">Romeriopsis navalis LEGE 11480</name>
    <dbReference type="NCBI Taxonomy" id="2777977"/>
    <lineage>
        <taxon>Bacteria</taxon>
        <taxon>Bacillati</taxon>
        <taxon>Cyanobacteriota</taxon>
        <taxon>Cyanophyceae</taxon>
        <taxon>Leptolyngbyales</taxon>
        <taxon>Leptolyngbyaceae</taxon>
        <taxon>Romeriopsis</taxon>
        <taxon>Romeriopsis navalis</taxon>
    </lineage>
</organism>
<accession>A0A928Z276</accession>
<feature type="transmembrane region" description="Helical" evidence="2">
    <location>
        <begin position="325"/>
        <end position="346"/>
    </location>
</feature>
<dbReference type="GO" id="GO:0046872">
    <property type="term" value="F:metal ion binding"/>
    <property type="evidence" value="ECO:0007669"/>
    <property type="project" value="UniProtKB-KW"/>
</dbReference>
<dbReference type="SUPFAM" id="SSF101478">
    <property type="entry name" value="ADP-ribosylglycohydrolase"/>
    <property type="match status" value="1"/>
</dbReference>
<keyword evidence="2" id="KW-0472">Membrane</keyword>
<evidence type="ECO:0000256" key="2">
    <source>
        <dbReference type="SAM" id="Phobius"/>
    </source>
</evidence>
<feature type="binding site" evidence="1">
    <location>
        <position position="268"/>
    </location>
    <ligand>
        <name>Mg(2+)</name>
        <dbReference type="ChEBI" id="CHEBI:18420"/>
        <label>1</label>
    </ligand>
</feature>
<feature type="binding site" evidence="1">
    <location>
        <position position="55"/>
    </location>
    <ligand>
        <name>Mg(2+)</name>
        <dbReference type="ChEBI" id="CHEBI:18420"/>
        <label>1</label>
    </ligand>
</feature>
<dbReference type="PANTHER" id="PTHR16222">
    <property type="entry name" value="ADP-RIBOSYLGLYCOHYDROLASE"/>
    <property type="match status" value="1"/>
</dbReference>
<dbReference type="Proteomes" id="UP000625316">
    <property type="component" value="Unassembled WGS sequence"/>
</dbReference>
<dbReference type="EMBL" id="JADEXQ010000013">
    <property type="protein sequence ID" value="MBE9029254.1"/>
    <property type="molecule type" value="Genomic_DNA"/>
</dbReference>
<feature type="binding site" evidence="1">
    <location>
        <position position="265"/>
    </location>
    <ligand>
        <name>Mg(2+)</name>
        <dbReference type="ChEBI" id="CHEBI:18420"/>
        <label>1</label>
    </ligand>
</feature>
<sequence length="356" mass="38905">MKHRLEASIIGTLLGTAVGDAIGLPYEGLSRDRRRVLYPMINHHRLVFGKGMISDDTEHTCFVAQSLIASAGNVEQFRRELAGRLQFWLLGLPAGIGLATLRSICRLWVGIAPQKSGVFSAGNGPAMRVTLLGVCYGDQPEYLRRMVQASTRITHTDPKAEYGAMAVAIAAYLASLGQDVLPNDYAQLLNDRLPVEAEALLDLIKLAVASAVANESTIDFANSIGCRGGVSGYVYQTVPVVIQTWLRYQDDYLNGILEIVQAGGDTDTTAAILGGIIGARVGKLGIPQLWVADMLEWPRSMDWIERLGRRLVQVLDGDLQPALPVFVPGLILRNLGFLMIVLFHGFRRLLPPYQVK</sequence>
<evidence type="ECO:0000313" key="4">
    <source>
        <dbReference type="Proteomes" id="UP000625316"/>
    </source>
</evidence>